<accession>A0ABV9MK33</accession>
<name>A0ABV9MK33_9MICC</name>
<sequence length="296" mass="32000">MTHKDHTTPVNADMRFFVGTPQDLTSIRDRFPQTEASSGWNGDGILRGSQGGIDLTFDPAGGAIDYGHDLTQAHLDRIDNLRELLGGGEIPEYARPILQDDPVSYDGDFNNNILVGGLGSDLIEPRDGRNFVDGDAWLNVRLEYRPEGGAVESQESMRAFNTRMLDGTINPTEPHVVREVLQLDNEADNIDTVVFEGIEADYTVTELEANVVKVVNTALTCGQAAGDVLLGHSDPITENGDVTTDATGISDADGIESGLTFSLQPFVEAGTDRFSDTWVTTQTNESAELSSSPTPR</sequence>
<comment type="caution">
    <text evidence="1">The sequence shown here is derived from an EMBL/GenBank/DDBJ whole genome shotgun (WGS) entry which is preliminary data.</text>
</comment>
<dbReference type="Proteomes" id="UP001595884">
    <property type="component" value="Unassembled WGS sequence"/>
</dbReference>
<keyword evidence="2" id="KW-1185">Reference proteome</keyword>
<gene>
    <name evidence="1" type="ORF">ACFO7V_08800</name>
</gene>
<proteinExistence type="predicted"/>
<dbReference type="EMBL" id="JBHSHE010000037">
    <property type="protein sequence ID" value="MFC4716236.1"/>
    <property type="molecule type" value="Genomic_DNA"/>
</dbReference>
<organism evidence="1 2">
    <name type="scientific">Glutamicibacter bergerei</name>
    <dbReference type="NCBI Taxonomy" id="256702"/>
    <lineage>
        <taxon>Bacteria</taxon>
        <taxon>Bacillati</taxon>
        <taxon>Actinomycetota</taxon>
        <taxon>Actinomycetes</taxon>
        <taxon>Micrococcales</taxon>
        <taxon>Micrococcaceae</taxon>
        <taxon>Glutamicibacter</taxon>
    </lineage>
</organism>
<evidence type="ECO:0000313" key="2">
    <source>
        <dbReference type="Proteomes" id="UP001595884"/>
    </source>
</evidence>
<evidence type="ECO:0008006" key="3">
    <source>
        <dbReference type="Google" id="ProtNLM"/>
    </source>
</evidence>
<reference evidence="2" key="1">
    <citation type="journal article" date="2019" name="Int. J. Syst. Evol. Microbiol.">
        <title>The Global Catalogue of Microorganisms (GCM) 10K type strain sequencing project: providing services to taxonomists for standard genome sequencing and annotation.</title>
        <authorList>
            <consortium name="The Broad Institute Genomics Platform"/>
            <consortium name="The Broad Institute Genome Sequencing Center for Infectious Disease"/>
            <person name="Wu L."/>
            <person name="Ma J."/>
        </authorList>
    </citation>
    <scope>NUCLEOTIDE SEQUENCE [LARGE SCALE GENOMIC DNA]</scope>
    <source>
        <strain evidence="2">CGMCC 1.12849</strain>
    </source>
</reference>
<evidence type="ECO:0000313" key="1">
    <source>
        <dbReference type="EMBL" id="MFC4716236.1"/>
    </source>
</evidence>
<dbReference type="RefSeq" id="WP_346060111.1">
    <property type="nucleotide sequence ID" value="NZ_BAAAVQ010000073.1"/>
</dbReference>
<protein>
    <recommendedName>
        <fullName evidence="3">Calcium-binding protein</fullName>
    </recommendedName>
</protein>